<organism evidence="2 3">
    <name type="scientific">Suillus subaureus</name>
    <dbReference type="NCBI Taxonomy" id="48587"/>
    <lineage>
        <taxon>Eukaryota</taxon>
        <taxon>Fungi</taxon>
        <taxon>Dikarya</taxon>
        <taxon>Basidiomycota</taxon>
        <taxon>Agaricomycotina</taxon>
        <taxon>Agaricomycetes</taxon>
        <taxon>Agaricomycetidae</taxon>
        <taxon>Boletales</taxon>
        <taxon>Suillineae</taxon>
        <taxon>Suillaceae</taxon>
        <taxon>Suillus</taxon>
    </lineage>
</organism>
<feature type="compositionally biased region" description="Basic residues" evidence="1">
    <location>
        <begin position="1"/>
        <end position="12"/>
    </location>
</feature>
<evidence type="ECO:0000313" key="3">
    <source>
        <dbReference type="Proteomes" id="UP000807769"/>
    </source>
</evidence>
<protein>
    <submittedName>
        <fullName evidence="2">Uncharacterized protein</fullName>
    </submittedName>
</protein>
<evidence type="ECO:0000313" key="2">
    <source>
        <dbReference type="EMBL" id="KAG1816813.1"/>
    </source>
</evidence>
<dbReference type="RefSeq" id="XP_041193373.1">
    <property type="nucleotide sequence ID" value="XM_041335591.1"/>
</dbReference>
<dbReference type="Proteomes" id="UP000807769">
    <property type="component" value="Unassembled WGS sequence"/>
</dbReference>
<accession>A0A9P7JDT6</accession>
<gene>
    <name evidence="2" type="ORF">BJ212DRAFT_1353401</name>
</gene>
<proteinExistence type="predicted"/>
<dbReference type="EMBL" id="JABBWG010000015">
    <property type="protein sequence ID" value="KAG1816813.1"/>
    <property type="molecule type" value="Genomic_DNA"/>
</dbReference>
<comment type="caution">
    <text evidence="2">The sequence shown here is derived from an EMBL/GenBank/DDBJ whole genome shotgun (WGS) entry which is preliminary data.</text>
</comment>
<feature type="region of interest" description="Disordered" evidence="1">
    <location>
        <begin position="1"/>
        <end position="49"/>
    </location>
</feature>
<dbReference type="AlphaFoldDB" id="A0A9P7JDT6"/>
<sequence>MEPRNYHARKKASGSSRPPNTYVIPTGTLQGTASSLQQPLATATATGTSSHPDIIITRAGWWTLFSTHRLSIPFTKRPPLLRTADKVSSSSLIPPQPLRCPRYGQR</sequence>
<feature type="region of interest" description="Disordered" evidence="1">
    <location>
        <begin position="84"/>
        <end position="106"/>
    </location>
</feature>
<feature type="compositionally biased region" description="Polar residues" evidence="1">
    <location>
        <begin position="27"/>
        <end position="49"/>
    </location>
</feature>
<keyword evidence="3" id="KW-1185">Reference proteome</keyword>
<reference evidence="2" key="1">
    <citation type="journal article" date="2020" name="New Phytol.">
        <title>Comparative genomics reveals dynamic genome evolution in host specialist ectomycorrhizal fungi.</title>
        <authorList>
            <person name="Lofgren L.A."/>
            <person name="Nguyen N.H."/>
            <person name="Vilgalys R."/>
            <person name="Ruytinx J."/>
            <person name="Liao H.L."/>
            <person name="Branco S."/>
            <person name="Kuo A."/>
            <person name="LaButti K."/>
            <person name="Lipzen A."/>
            <person name="Andreopoulos W."/>
            <person name="Pangilinan J."/>
            <person name="Riley R."/>
            <person name="Hundley H."/>
            <person name="Na H."/>
            <person name="Barry K."/>
            <person name="Grigoriev I.V."/>
            <person name="Stajich J.E."/>
            <person name="Kennedy P.G."/>
        </authorList>
    </citation>
    <scope>NUCLEOTIDE SEQUENCE</scope>
    <source>
        <strain evidence="2">MN1</strain>
    </source>
</reference>
<name>A0A9P7JDT6_9AGAM</name>
<evidence type="ECO:0000256" key="1">
    <source>
        <dbReference type="SAM" id="MobiDB-lite"/>
    </source>
</evidence>
<dbReference type="GeneID" id="64629608"/>